<dbReference type="AlphaFoldDB" id="A0A917BSL4"/>
<dbReference type="RefSeq" id="WP_188780622.1">
    <property type="nucleotide sequence ID" value="NZ_BMKQ01000001.1"/>
</dbReference>
<evidence type="ECO:0000256" key="2">
    <source>
        <dbReference type="SAM" id="Phobius"/>
    </source>
</evidence>
<keyword evidence="4" id="KW-1185">Reference proteome</keyword>
<sequence>MTTPLPQPTAAPPRRPVRIGYLVSGLAALGLSGAWALWAAGLVDGAQLSWLLPLVLVVAGLLGLTALAVPARRTTDAPHDAPYDDTAHHTEEHR</sequence>
<comment type="caution">
    <text evidence="3">The sequence shown here is derived from an EMBL/GenBank/DDBJ whole genome shotgun (WGS) entry which is preliminary data.</text>
</comment>
<reference evidence="3" key="1">
    <citation type="journal article" date="2014" name="Int. J. Syst. Evol. Microbiol.">
        <title>Complete genome sequence of Corynebacterium casei LMG S-19264T (=DSM 44701T), isolated from a smear-ripened cheese.</title>
        <authorList>
            <consortium name="US DOE Joint Genome Institute (JGI-PGF)"/>
            <person name="Walter F."/>
            <person name="Albersmeier A."/>
            <person name="Kalinowski J."/>
            <person name="Ruckert C."/>
        </authorList>
    </citation>
    <scope>NUCLEOTIDE SEQUENCE</scope>
    <source>
        <strain evidence="3">CGMCC 1.16067</strain>
    </source>
</reference>
<evidence type="ECO:0000256" key="1">
    <source>
        <dbReference type="SAM" id="MobiDB-lite"/>
    </source>
</evidence>
<name>A0A917BSL4_9ACTN</name>
<feature type="region of interest" description="Disordered" evidence="1">
    <location>
        <begin position="74"/>
        <end position="94"/>
    </location>
</feature>
<evidence type="ECO:0000313" key="4">
    <source>
        <dbReference type="Proteomes" id="UP000649179"/>
    </source>
</evidence>
<keyword evidence="2" id="KW-1133">Transmembrane helix</keyword>
<reference evidence="3" key="2">
    <citation type="submission" date="2020-09" db="EMBL/GenBank/DDBJ databases">
        <authorList>
            <person name="Sun Q."/>
            <person name="Zhou Y."/>
        </authorList>
    </citation>
    <scope>NUCLEOTIDE SEQUENCE</scope>
    <source>
        <strain evidence="3">CGMCC 1.16067</strain>
    </source>
</reference>
<organism evidence="3 4">
    <name type="scientific">Marmoricola endophyticus</name>
    <dbReference type="NCBI Taxonomy" id="2040280"/>
    <lineage>
        <taxon>Bacteria</taxon>
        <taxon>Bacillati</taxon>
        <taxon>Actinomycetota</taxon>
        <taxon>Actinomycetes</taxon>
        <taxon>Propionibacteriales</taxon>
        <taxon>Nocardioidaceae</taxon>
        <taxon>Marmoricola</taxon>
    </lineage>
</organism>
<proteinExistence type="predicted"/>
<protein>
    <submittedName>
        <fullName evidence="3">Uncharacterized protein</fullName>
    </submittedName>
</protein>
<accession>A0A917BSL4</accession>
<feature type="transmembrane region" description="Helical" evidence="2">
    <location>
        <begin position="50"/>
        <end position="69"/>
    </location>
</feature>
<feature type="transmembrane region" description="Helical" evidence="2">
    <location>
        <begin position="19"/>
        <end position="38"/>
    </location>
</feature>
<dbReference type="Proteomes" id="UP000649179">
    <property type="component" value="Unassembled WGS sequence"/>
</dbReference>
<keyword evidence="2" id="KW-0812">Transmembrane</keyword>
<dbReference type="EMBL" id="BMKQ01000001">
    <property type="protein sequence ID" value="GGF55201.1"/>
    <property type="molecule type" value="Genomic_DNA"/>
</dbReference>
<gene>
    <name evidence="3" type="ORF">GCM10011519_31360</name>
</gene>
<evidence type="ECO:0000313" key="3">
    <source>
        <dbReference type="EMBL" id="GGF55201.1"/>
    </source>
</evidence>
<keyword evidence="2" id="KW-0472">Membrane</keyword>